<reference evidence="11" key="1">
    <citation type="submission" date="2016-11" db="EMBL/GenBank/DDBJ databases">
        <authorList>
            <person name="Varghese N."/>
            <person name="Submissions S."/>
        </authorList>
    </citation>
    <scope>NUCLEOTIDE SEQUENCE [LARGE SCALE GENOMIC DNA]</scope>
    <source>
        <strain evidence="11">DSM 22807</strain>
    </source>
</reference>
<dbReference type="OrthoDB" id="680602at2"/>
<evidence type="ECO:0000256" key="6">
    <source>
        <dbReference type="ARBA" id="ARBA00023136"/>
    </source>
</evidence>
<dbReference type="InterPro" id="IPR046483">
    <property type="entry name" value="DUF6576"/>
</dbReference>
<feature type="transmembrane region" description="Helical" evidence="7">
    <location>
        <begin position="129"/>
        <end position="150"/>
    </location>
</feature>
<dbReference type="InterPro" id="IPR050925">
    <property type="entry name" value="Rhomboid_protease_S54"/>
</dbReference>
<dbReference type="GO" id="GO:0016020">
    <property type="term" value="C:membrane"/>
    <property type="evidence" value="ECO:0007669"/>
    <property type="project" value="UniProtKB-SubCell"/>
</dbReference>
<protein>
    <submittedName>
        <fullName evidence="10">Membrane associated serine protease, rhomboid family</fullName>
    </submittedName>
</protein>
<dbReference type="RefSeq" id="WP_072784221.1">
    <property type="nucleotide sequence ID" value="NZ_CP045292.1"/>
</dbReference>
<evidence type="ECO:0000313" key="10">
    <source>
        <dbReference type="EMBL" id="SHJ35584.1"/>
    </source>
</evidence>
<organism evidence="10 11">
    <name type="scientific">Flavobacterium haoranii</name>
    <dbReference type="NCBI Taxonomy" id="683124"/>
    <lineage>
        <taxon>Bacteria</taxon>
        <taxon>Pseudomonadati</taxon>
        <taxon>Bacteroidota</taxon>
        <taxon>Flavobacteriia</taxon>
        <taxon>Flavobacteriales</taxon>
        <taxon>Flavobacteriaceae</taxon>
        <taxon>Flavobacterium</taxon>
    </lineage>
</organism>
<gene>
    <name evidence="10" type="ORF">SAMN05444337_1813</name>
</gene>
<keyword evidence="5 7" id="KW-1133">Transmembrane helix</keyword>
<evidence type="ECO:0000256" key="2">
    <source>
        <dbReference type="ARBA" id="ARBA00009045"/>
    </source>
</evidence>
<evidence type="ECO:0000259" key="9">
    <source>
        <dbReference type="Pfam" id="PF20216"/>
    </source>
</evidence>
<dbReference type="AlphaFoldDB" id="A0A1M6IMC9"/>
<dbReference type="PANTHER" id="PTHR43731">
    <property type="entry name" value="RHOMBOID PROTEASE"/>
    <property type="match status" value="1"/>
</dbReference>
<keyword evidence="4" id="KW-0378">Hydrolase</keyword>
<dbReference type="STRING" id="683124.SAMN05444337_1813"/>
<dbReference type="Pfam" id="PF20216">
    <property type="entry name" value="DUF6576"/>
    <property type="match status" value="1"/>
</dbReference>
<evidence type="ECO:0000256" key="7">
    <source>
        <dbReference type="SAM" id="Phobius"/>
    </source>
</evidence>
<comment type="subcellular location">
    <subcellularLocation>
        <location evidence="1">Membrane</location>
        <topology evidence="1">Multi-pass membrane protein</topology>
    </subcellularLocation>
</comment>
<keyword evidence="11" id="KW-1185">Reference proteome</keyword>
<evidence type="ECO:0000259" key="8">
    <source>
        <dbReference type="Pfam" id="PF01694"/>
    </source>
</evidence>
<dbReference type="EMBL" id="FQZH01000003">
    <property type="protein sequence ID" value="SHJ35584.1"/>
    <property type="molecule type" value="Genomic_DNA"/>
</dbReference>
<dbReference type="InterPro" id="IPR022764">
    <property type="entry name" value="Peptidase_S54_rhomboid_dom"/>
</dbReference>
<evidence type="ECO:0000256" key="5">
    <source>
        <dbReference type="ARBA" id="ARBA00022989"/>
    </source>
</evidence>
<feature type="domain" description="Peptidase S54 rhomboid" evidence="8">
    <location>
        <begin position="62"/>
        <end position="202"/>
    </location>
</feature>
<comment type="similarity">
    <text evidence="2">Belongs to the peptidase S54 family.</text>
</comment>
<evidence type="ECO:0000313" key="11">
    <source>
        <dbReference type="Proteomes" id="UP000184232"/>
    </source>
</evidence>
<feature type="transmembrane region" description="Helical" evidence="7">
    <location>
        <begin position="101"/>
        <end position="123"/>
    </location>
</feature>
<dbReference type="GO" id="GO:0004252">
    <property type="term" value="F:serine-type endopeptidase activity"/>
    <property type="evidence" value="ECO:0007669"/>
    <property type="project" value="InterPro"/>
</dbReference>
<keyword evidence="10" id="KW-0645">Protease</keyword>
<dbReference type="Proteomes" id="UP000184232">
    <property type="component" value="Unassembled WGS sequence"/>
</dbReference>
<name>A0A1M6IMC9_9FLAO</name>
<evidence type="ECO:0000256" key="3">
    <source>
        <dbReference type="ARBA" id="ARBA00022692"/>
    </source>
</evidence>
<keyword evidence="6 7" id="KW-0472">Membrane</keyword>
<evidence type="ECO:0000256" key="1">
    <source>
        <dbReference type="ARBA" id="ARBA00004141"/>
    </source>
</evidence>
<feature type="transmembrane region" description="Helical" evidence="7">
    <location>
        <begin position="21"/>
        <end position="45"/>
    </location>
</feature>
<dbReference type="PANTHER" id="PTHR43731:SF14">
    <property type="entry name" value="PRESENILIN-ASSOCIATED RHOMBOID-LIKE PROTEIN, MITOCHONDRIAL"/>
    <property type="match status" value="1"/>
</dbReference>
<sequence length="285" mass="32089">MPILDDLKFQYKTGGIAQKLIFLNVALYIISLPLFYSFSYKTFVYPNWLALSSSVTVFGTNPWTVFTYMFLHAGFLHLLFNMMVLHFAGRLFATFFTDRQMLGLYILTGIFSGLVYVGIYSTLGISTKLVGASGAIMGVLIATAVYAPYMELRLALIGRVKLWQVALVLLLFDLVQLPIENSGGHLAHLAGALFGFIYIKTLQRGFDLSKPISILQDFFEDLQKPKKKKPPFKAVHKNSNINTTNSNFSKDINQKKIDDILDKISQSGYDSLTKEEKEFLFKAGK</sequence>
<evidence type="ECO:0000256" key="4">
    <source>
        <dbReference type="ARBA" id="ARBA00022801"/>
    </source>
</evidence>
<dbReference type="InterPro" id="IPR035952">
    <property type="entry name" value="Rhomboid-like_sf"/>
</dbReference>
<feature type="transmembrane region" description="Helical" evidence="7">
    <location>
        <begin position="65"/>
        <end position="89"/>
    </location>
</feature>
<proteinExistence type="inferred from homology"/>
<accession>A0A1M6IMC9</accession>
<dbReference type="GO" id="GO:0006508">
    <property type="term" value="P:proteolysis"/>
    <property type="evidence" value="ECO:0007669"/>
    <property type="project" value="UniProtKB-KW"/>
</dbReference>
<dbReference type="SUPFAM" id="SSF144091">
    <property type="entry name" value="Rhomboid-like"/>
    <property type="match status" value="1"/>
</dbReference>
<dbReference type="Pfam" id="PF01694">
    <property type="entry name" value="Rhomboid"/>
    <property type="match status" value="1"/>
</dbReference>
<keyword evidence="3 7" id="KW-0812">Transmembrane</keyword>
<feature type="domain" description="DUF6576" evidence="9">
    <location>
        <begin position="247"/>
        <end position="280"/>
    </location>
</feature>
<dbReference type="Gene3D" id="1.20.1540.10">
    <property type="entry name" value="Rhomboid-like"/>
    <property type="match status" value="1"/>
</dbReference>